<dbReference type="GO" id="GO:0000772">
    <property type="term" value="F:mating pheromone activity"/>
    <property type="evidence" value="ECO:0007669"/>
    <property type="project" value="InterPro"/>
</dbReference>
<keyword evidence="3" id="KW-1185">Reference proteome</keyword>
<dbReference type="OrthoDB" id="4028313at2759"/>
<feature type="compositionally biased region" description="Polar residues" evidence="1">
    <location>
        <begin position="1"/>
        <end position="10"/>
    </location>
</feature>
<feature type="region of interest" description="Disordered" evidence="1">
    <location>
        <begin position="1"/>
        <end position="21"/>
    </location>
</feature>
<feature type="compositionally biased region" description="Basic and acidic residues" evidence="1">
    <location>
        <begin position="11"/>
        <end position="20"/>
    </location>
</feature>
<name>A0A0P1KS12_9SACH</name>
<reference evidence="3" key="1">
    <citation type="submission" date="2015-10" db="EMBL/GenBank/DDBJ databases">
        <authorList>
            <person name="Devillers H."/>
        </authorList>
    </citation>
    <scope>NUCLEOTIDE SEQUENCE [LARGE SCALE GENOMIC DNA]</scope>
</reference>
<evidence type="ECO:0000313" key="2">
    <source>
        <dbReference type="EMBL" id="CUS22579.1"/>
    </source>
</evidence>
<organism evidence="2 3">
    <name type="scientific">Lachancea quebecensis</name>
    <dbReference type="NCBI Taxonomy" id="1654605"/>
    <lineage>
        <taxon>Eukaryota</taxon>
        <taxon>Fungi</taxon>
        <taxon>Dikarya</taxon>
        <taxon>Ascomycota</taxon>
        <taxon>Saccharomycotina</taxon>
        <taxon>Saccharomycetes</taxon>
        <taxon>Saccharomycetales</taxon>
        <taxon>Saccharomycetaceae</taxon>
        <taxon>Lachancea</taxon>
    </lineage>
</organism>
<protein>
    <submittedName>
        <fullName evidence="2">LAQU0S06e01244g1_1</fullName>
    </submittedName>
</protein>
<dbReference type="EMBL" id="LN890530">
    <property type="protein sequence ID" value="CUS22579.1"/>
    <property type="molecule type" value="Genomic_DNA"/>
</dbReference>
<gene>
    <name evidence="2" type="ORF">LAQU0_S06e01244g</name>
</gene>
<sequence length="33" mass="3767">MQPISQATQKDNSENKDNWIHKGLAWDPQCVIA</sequence>
<dbReference type="Pfam" id="PF17317">
    <property type="entry name" value="MFA1_2"/>
    <property type="match status" value="1"/>
</dbReference>
<dbReference type="GO" id="GO:0000750">
    <property type="term" value="P:pheromone-dependent signal transduction involved in conjugation with cellular fusion"/>
    <property type="evidence" value="ECO:0007669"/>
    <property type="project" value="InterPro"/>
</dbReference>
<dbReference type="AlphaFoldDB" id="A0A0P1KS12"/>
<accession>A0A0P1KS12</accession>
<evidence type="ECO:0000313" key="3">
    <source>
        <dbReference type="Proteomes" id="UP000236544"/>
    </source>
</evidence>
<evidence type="ECO:0000256" key="1">
    <source>
        <dbReference type="SAM" id="MobiDB-lite"/>
    </source>
</evidence>
<dbReference type="Proteomes" id="UP000236544">
    <property type="component" value="Unassembled WGS sequence"/>
</dbReference>
<dbReference type="InterPro" id="IPR035296">
    <property type="entry name" value="Mfa1/2"/>
</dbReference>
<proteinExistence type="predicted"/>